<name>A0A7W8JZ33_9DEIO</name>
<keyword evidence="2" id="KW-1185">Reference proteome</keyword>
<accession>A0A7W8JZ33</accession>
<reference evidence="1 2" key="1">
    <citation type="submission" date="2020-08" db="EMBL/GenBank/DDBJ databases">
        <title>Genomic Encyclopedia of Type Strains, Phase IV (KMG-IV): sequencing the most valuable type-strain genomes for metagenomic binning, comparative biology and taxonomic classification.</title>
        <authorList>
            <person name="Goeker M."/>
        </authorList>
    </citation>
    <scope>NUCLEOTIDE SEQUENCE [LARGE SCALE GENOMIC DNA]</scope>
    <source>
        <strain evidence="1 2">DSM 27939</strain>
    </source>
</reference>
<dbReference type="Proteomes" id="UP000552709">
    <property type="component" value="Unassembled WGS sequence"/>
</dbReference>
<evidence type="ECO:0000313" key="1">
    <source>
        <dbReference type="EMBL" id="MBB5365887.1"/>
    </source>
</evidence>
<sequence>MTDHGSMVEGRATAELLLSSSEYRLLADLLLGHLQANDLQDEQLENLVNHLYVLAVRVVPSGRDP</sequence>
<dbReference type="RefSeq" id="WP_184137743.1">
    <property type="nucleotide sequence ID" value="NZ_JACHFL010000023.1"/>
</dbReference>
<dbReference type="EMBL" id="JACHFL010000023">
    <property type="protein sequence ID" value="MBB5365887.1"/>
    <property type="molecule type" value="Genomic_DNA"/>
</dbReference>
<comment type="caution">
    <text evidence="1">The sequence shown here is derived from an EMBL/GenBank/DDBJ whole genome shotgun (WGS) entry which is preliminary data.</text>
</comment>
<dbReference type="AlphaFoldDB" id="A0A7W8JZ33"/>
<evidence type="ECO:0000313" key="2">
    <source>
        <dbReference type="Proteomes" id="UP000552709"/>
    </source>
</evidence>
<proteinExistence type="predicted"/>
<gene>
    <name evidence="1" type="ORF">HNQ08_005013</name>
</gene>
<organism evidence="1 2">
    <name type="scientific">Deinococcus humi</name>
    <dbReference type="NCBI Taxonomy" id="662880"/>
    <lineage>
        <taxon>Bacteria</taxon>
        <taxon>Thermotogati</taxon>
        <taxon>Deinococcota</taxon>
        <taxon>Deinococci</taxon>
        <taxon>Deinococcales</taxon>
        <taxon>Deinococcaceae</taxon>
        <taxon>Deinococcus</taxon>
    </lineage>
</organism>
<protein>
    <submittedName>
        <fullName evidence="1">Uncharacterized protein</fullName>
    </submittedName>
</protein>